<dbReference type="SUPFAM" id="SSF57667">
    <property type="entry name" value="beta-beta-alpha zinc fingers"/>
    <property type="match status" value="4"/>
</dbReference>
<organism evidence="15 16">
    <name type="scientific">Aquarana catesbeiana</name>
    <name type="common">American bullfrog</name>
    <name type="synonym">Rana catesbeiana</name>
    <dbReference type="NCBI Taxonomy" id="8400"/>
    <lineage>
        <taxon>Eukaryota</taxon>
        <taxon>Metazoa</taxon>
        <taxon>Chordata</taxon>
        <taxon>Craniata</taxon>
        <taxon>Vertebrata</taxon>
        <taxon>Euteleostomi</taxon>
        <taxon>Amphibia</taxon>
        <taxon>Batrachia</taxon>
        <taxon>Anura</taxon>
        <taxon>Neobatrachia</taxon>
        <taxon>Ranoidea</taxon>
        <taxon>Ranidae</taxon>
        <taxon>Aquarana</taxon>
    </lineage>
</organism>
<feature type="compositionally biased region" description="Basic and acidic residues" evidence="13">
    <location>
        <begin position="188"/>
        <end position="206"/>
    </location>
</feature>
<feature type="compositionally biased region" description="Polar residues" evidence="13">
    <location>
        <begin position="125"/>
        <end position="138"/>
    </location>
</feature>
<evidence type="ECO:0000256" key="5">
    <source>
        <dbReference type="ARBA" id="ARBA00022737"/>
    </source>
</evidence>
<evidence type="ECO:0000256" key="6">
    <source>
        <dbReference type="ARBA" id="ARBA00022771"/>
    </source>
</evidence>
<feature type="domain" description="C2H2-type" evidence="14">
    <location>
        <begin position="314"/>
        <end position="341"/>
    </location>
</feature>
<keyword evidence="16" id="KW-1185">Reference proteome</keyword>
<feature type="compositionally biased region" description="Polar residues" evidence="13">
    <location>
        <begin position="173"/>
        <end position="186"/>
    </location>
</feature>
<sequence length="394" mass="44672">MEEWEYLEGHKDLYKDVMMDNQPPLTSPDGSSNGNPPERCLRPLDSGDSTQEGPSAPLHGQIDDLVVVKVEDMDADAEEETYVMEEQLFLEEESSPATVKDGQKIKSTSEGRVRFHPDCDHEENNTTQHSSGENTFALNTHLGFLTRPSKPSNPEGPFPDQSQTFAPTIYPRLQSTNRLLHSSNAKKLSKDTSDQGRHSTPHEAGKNDPCSECGKCFTENSSQHAEEKRYQCLECGKRFFFKSDLTVHQRVHTGEEPYPCFECGKRFSHRTTLVCHQRMHRGEKPFLCSDCGKCFTRKSCLLQHERIHTGVKPYVCSECGKSFNQKSSLISHQRGHRGEKPFTCSVCGKSFTRSSSLVVHHRFHTGERPYTCLKCGKCFSQKANFVKHQKIHTR</sequence>
<feature type="domain" description="C2H2-type" evidence="14">
    <location>
        <begin position="230"/>
        <end position="257"/>
    </location>
</feature>
<feature type="domain" description="C2H2-type" evidence="14">
    <location>
        <begin position="342"/>
        <end position="369"/>
    </location>
</feature>
<dbReference type="Proteomes" id="UP000228934">
    <property type="component" value="Unassembled WGS sequence"/>
</dbReference>
<gene>
    <name evidence="15" type="ORF">AB205_0159870</name>
</gene>
<feature type="domain" description="C2H2-type" evidence="14">
    <location>
        <begin position="258"/>
        <end position="285"/>
    </location>
</feature>
<protein>
    <recommendedName>
        <fullName evidence="14">C2H2-type domain-containing protein</fullName>
    </recommendedName>
</protein>
<keyword evidence="5" id="KW-0677">Repeat</keyword>
<dbReference type="FunFam" id="3.30.160.60:FF:000358">
    <property type="entry name" value="zinc finger protein 24"/>
    <property type="match status" value="2"/>
</dbReference>
<dbReference type="EMBL" id="KZ060291">
    <property type="protein sequence ID" value="PIO12516.1"/>
    <property type="molecule type" value="Genomic_DNA"/>
</dbReference>
<dbReference type="FunFam" id="3.30.160.60:FF:000812">
    <property type="entry name" value="zinc finger protein 23 isoform X2"/>
    <property type="match status" value="1"/>
</dbReference>
<keyword evidence="10" id="KW-0804">Transcription</keyword>
<dbReference type="GO" id="GO:0000981">
    <property type="term" value="F:DNA-binding transcription factor activity, RNA polymerase II-specific"/>
    <property type="evidence" value="ECO:0007669"/>
    <property type="project" value="TreeGrafter"/>
</dbReference>
<comment type="subcellular location">
    <subcellularLocation>
        <location evidence="2">Nucleus</location>
    </subcellularLocation>
</comment>
<evidence type="ECO:0000259" key="14">
    <source>
        <dbReference type="PROSITE" id="PS50157"/>
    </source>
</evidence>
<keyword evidence="9" id="KW-0238">DNA-binding</keyword>
<evidence type="ECO:0000256" key="12">
    <source>
        <dbReference type="PROSITE-ProRule" id="PRU00042"/>
    </source>
</evidence>
<feature type="domain" description="C2H2-type" evidence="14">
    <location>
        <begin position="370"/>
        <end position="394"/>
    </location>
</feature>
<accession>A0A2G9QAA5</accession>
<keyword evidence="8" id="KW-0805">Transcription regulation</keyword>
<keyword evidence="6 12" id="KW-0863">Zinc-finger</keyword>
<reference evidence="16" key="1">
    <citation type="journal article" date="2017" name="Nat. Commun.">
        <title>The North American bullfrog draft genome provides insight into hormonal regulation of long noncoding RNA.</title>
        <authorList>
            <person name="Hammond S.A."/>
            <person name="Warren R.L."/>
            <person name="Vandervalk B.P."/>
            <person name="Kucuk E."/>
            <person name="Khan H."/>
            <person name="Gibb E.A."/>
            <person name="Pandoh P."/>
            <person name="Kirk H."/>
            <person name="Zhao Y."/>
            <person name="Jones M."/>
            <person name="Mungall A.J."/>
            <person name="Coope R."/>
            <person name="Pleasance S."/>
            <person name="Moore R.A."/>
            <person name="Holt R.A."/>
            <person name="Round J.M."/>
            <person name="Ohora S."/>
            <person name="Walle B.V."/>
            <person name="Veldhoen N."/>
            <person name="Helbing C.C."/>
            <person name="Birol I."/>
        </authorList>
    </citation>
    <scope>NUCLEOTIDE SEQUENCE [LARGE SCALE GENOMIC DNA]</scope>
</reference>
<dbReference type="Pfam" id="PF00096">
    <property type="entry name" value="zf-C2H2"/>
    <property type="match status" value="6"/>
</dbReference>
<feature type="compositionally biased region" description="Basic and acidic residues" evidence="13">
    <location>
        <begin position="101"/>
        <end position="124"/>
    </location>
</feature>
<evidence type="ECO:0000256" key="10">
    <source>
        <dbReference type="ARBA" id="ARBA00023163"/>
    </source>
</evidence>
<keyword evidence="4" id="KW-0479">Metal-binding</keyword>
<dbReference type="GO" id="GO:0003677">
    <property type="term" value="F:DNA binding"/>
    <property type="evidence" value="ECO:0007669"/>
    <property type="project" value="UniProtKB-KW"/>
</dbReference>
<feature type="region of interest" description="Disordered" evidence="13">
    <location>
        <begin position="89"/>
        <end position="210"/>
    </location>
</feature>
<evidence type="ECO:0000256" key="9">
    <source>
        <dbReference type="ARBA" id="ARBA00023125"/>
    </source>
</evidence>
<dbReference type="FunFam" id="3.30.160.60:FF:002343">
    <property type="entry name" value="Zinc finger protein 33A"/>
    <property type="match status" value="1"/>
</dbReference>
<feature type="region of interest" description="Disordered" evidence="13">
    <location>
        <begin position="18"/>
        <end position="63"/>
    </location>
</feature>
<dbReference type="FunFam" id="3.30.160.60:FF:000342">
    <property type="entry name" value="zinc finger protein 394"/>
    <property type="match status" value="1"/>
</dbReference>
<dbReference type="InterPro" id="IPR036236">
    <property type="entry name" value="Znf_C2H2_sf"/>
</dbReference>
<dbReference type="PANTHER" id="PTHR24394">
    <property type="entry name" value="ZINC FINGER PROTEIN"/>
    <property type="match status" value="1"/>
</dbReference>
<comment type="similarity">
    <text evidence="3">Belongs to the krueppel C2H2-type zinc-finger protein family.</text>
</comment>
<dbReference type="PROSITE" id="PS50157">
    <property type="entry name" value="ZINC_FINGER_C2H2_2"/>
    <property type="match status" value="6"/>
</dbReference>
<evidence type="ECO:0000256" key="3">
    <source>
        <dbReference type="ARBA" id="ARBA00006991"/>
    </source>
</evidence>
<dbReference type="PROSITE" id="PS00028">
    <property type="entry name" value="ZINC_FINGER_C2H2_1"/>
    <property type="match status" value="6"/>
</dbReference>
<evidence type="ECO:0000256" key="7">
    <source>
        <dbReference type="ARBA" id="ARBA00022833"/>
    </source>
</evidence>
<dbReference type="InterPro" id="IPR013087">
    <property type="entry name" value="Znf_C2H2_type"/>
</dbReference>
<name>A0A2G9QAA5_AQUCT</name>
<evidence type="ECO:0000313" key="16">
    <source>
        <dbReference type="Proteomes" id="UP000228934"/>
    </source>
</evidence>
<dbReference type="GO" id="GO:0008270">
    <property type="term" value="F:zinc ion binding"/>
    <property type="evidence" value="ECO:0007669"/>
    <property type="project" value="UniProtKB-KW"/>
</dbReference>
<evidence type="ECO:0000256" key="13">
    <source>
        <dbReference type="SAM" id="MobiDB-lite"/>
    </source>
</evidence>
<dbReference type="Gene3D" id="3.30.160.60">
    <property type="entry name" value="Classic Zinc Finger"/>
    <property type="match status" value="6"/>
</dbReference>
<dbReference type="AlphaFoldDB" id="A0A2G9QAA5"/>
<dbReference type="FunFam" id="3.30.160.60:FF:003095">
    <property type="match status" value="1"/>
</dbReference>
<evidence type="ECO:0000256" key="11">
    <source>
        <dbReference type="ARBA" id="ARBA00023242"/>
    </source>
</evidence>
<evidence type="ECO:0000256" key="2">
    <source>
        <dbReference type="ARBA" id="ARBA00004123"/>
    </source>
</evidence>
<dbReference type="PANTHER" id="PTHR24394:SF48">
    <property type="entry name" value="ZINC FINGER PROTEIN 771"/>
    <property type="match status" value="1"/>
</dbReference>
<evidence type="ECO:0000256" key="8">
    <source>
        <dbReference type="ARBA" id="ARBA00023015"/>
    </source>
</evidence>
<feature type="domain" description="C2H2-type" evidence="14">
    <location>
        <begin position="286"/>
        <end position="313"/>
    </location>
</feature>
<dbReference type="SMART" id="SM00355">
    <property type="entry name" value="ZnF_C2H2"/>
    <property type="match status" value="6"/>
</dbReference>
<comment type="function">
    <text evidence="1">May be involved in transcriptional regulation.</text>
</comment>
<dbReference type="GO" id="GO:0005634">
    <property type="term" value="C:nucleus"/>
    <property type="evidence" value="ECO:0007669"/>
    <property type="project" value="UniProtKB-SubCell"/>
</dbReference>
<evidence type="ECO:0000256" key="1">
    <source>
        <dbReference type="ARBA" id="ARBA00003767"/>
    </source>
</evidence>
<proteinExistence type="inferred from homology"/>
<keyword evidence="7" id="KW-0862">Zinc</keyword>
<keyword evidence="11" id="KW-0539">Nucleus</keyword>
<dbReference type="OrthoDB" id="654211at2759"/>
<evidence type="ECO:0000256" key="4">
    <source>
        <dbReference type="ARBA" id="ARBA00022723"/>
    </source>
</evidence>
<evidence type="ECO:0000313" key="15">
    <source>
        <dbReference type="EMBL" id="PIO12516.1"/>
    </source>
</evidence>